<dbReference type="EMBL" id="CM001466">
    <property type="protein sequence ID" value="EHY88861.1"/>
    <property type="molecule type" value="Genomic_DNA"/>
</dbReference>
<keyword evidence="2" id="KW-1133">Transmembrane helix</keyword>
<organism evidence="3 4">
    <name type="scientific">Saccharomonospora azurea NA-128</name>
    <dbReference type="NCBI Taxonomy" id="882081"/>
    <lineage>
        <taxon>Bacteria</taxon>
        <taxon>Bacillati</taxon>
        <taxon>Actinomycetota</taxon>
        <taxon>Actinomycetes</taxon>
        <taxon>Pseudonocardiales</taxon>
        <taxon>Pseudonocardiaceae</taxon>
        <taxon>Saccharomonospora</taxon>
    </lineage>
</organism>
<accession>H8GDR7</accession>
<evidence type="ECO:0000313" key="3">
    <source>
        <dbReference type="EMBL" id="EHY88861.1"/>
    </source>
</evidence>
<dbReference type="RefSeq" id="WP_005440951.1">
    <property type="nucleotide sequence ID" value="NZ_CM001466.1"/>
</dbReference>
<proteinExistence type="predicted"/>
<evidence type="ECO:0008006" key="5">
    <source>
        <dbReference type="Google" id="ProtNLM"/>
    </source>
</evidence>
<feature type="region of interest" description="Disordered" evidence="1">
    <location>
        <begin position="1"/>
        <end position="62"/>
    </location>
</feature>
<gene>
    <name evidence="3" type="ORF">SacazDRAFT_01943</name>
</gene>
<evidence type="ECO:0000313" key="4">
    <source>
        <dbReference type="Proteomes" id="UP000004705"/>
    </source>
</evidence>
<dbReference type="HOGENOM" id="CLU_095216_0_0_11"/>
<dbReference type="Proteomes" id="UP000004705">
    <property type="component" value="Chromosome"/>
</dbReference>
<sequence>MSVPPGAGSGDPYSGSPQHQPGQPYYGVPPYGQSGQPYRQPAYGEIPTWPPPPPLPPVPPKQSKTGVLVAVAVVVLAALAGGVFLVVTNQQADLDYPDPADVAVGDCLSVHGVGDEDAAIAKPADCSVPEALWQVAANLDSTSTPCPDGDYDEYHFAVGTKFCLTLNVATGDCLAHLGTDLAELERVNCTDPSAEVVVVAVQDGVTDALGVCGTLPDSFGGVYYSDPARVLCFGHPRTI</sequence>
<feature type="transmembrane region" description="Helical" evidence="2">
    <location>
        <begin position="67"/>
        <end position="87"/>
    </location>
</feature>
<evidence type="ECO:0000256" key="1">
    <source>
        <dbReference type="SAM" id="MobiDB-lite"/>
    </source>
</evidence>
<reference evidence="3 4" key="1">
    <citation type="journal article" date="2012" name="Stand. Genomic Sci.">
        <title>Genome sequence of the soil bacterium Saccharomonospora azurea type strain (NA-128(T)).</title>
        <authorList>
            <person name="Klenk H.P."/>
            <person name="Held B."/>
            <person name="Lucas S."/>
            <person name="Lapidus A."/>
            <person name="Copeland A."/>
            <person name="Hammon N."/>
            <person name="Pitluck S."/>
            <person name="Goodwin L.A."/>
            <person name="Han C."/>
            <person name="Tapia R."/>
            <person name="Brambilla E.M."/>
            <person name="Potter G."/>
            <person name="Land M."/>
            <person name="Ivanova N."/>
            <person name="Rohde M."/>
            <person name="Goker M."/>
            <person name="Detter J.C."/>
            <person name="Kyrpides N.C."/>
            <person name="Woyke T."/>
        </authorList>
    </citation>
    <scope>NUCLEOTIDE SEQUENCE [LARGE SCALE GENOMIC DNA]</scope>
    <source>
        <strain evidence="3 4">NA-128</strain>
    </source>
</reference>
<name>H8GDR7_9PSEU</name>
<keyword evidence="4" id="KW-1185">Reference proteome</keyword>
<protein>
    <recommendedName>
        <fullName evidence="5">Septum formation-related domain-containing protein</fullName>
    </recommendedName>
</protein>
<feature type="compositionally biased region" description="Pro residues" evidence="1">
    <location>
        <begin position="48"/>
        <end position="60"/>
    </location>
</feature>
<keyword evidence="2" id="KW-0812">Transmembrane</keyword>
<feature type="compositionally biased region" description="Low complexity" evidence="1">
    <location>
        <begin position="12"/>
        <end position="38"/>
    </location>
</feature>
<evidence type="ECO:0000256" key="2">
    <source>
        <dbReference type="SAM" id="Phobius"/>
    </source>
</evidence>
<dbReference type="AlphaFoldDB" id="H8GDR7"/>
<keyword evidence="2" id="KW-0472">Membrane</keyword>